<sequence length="344" mass="38404">MSQQLNNDPSLRLHRDSTKPTMNLPPTPLSMNEESSSSSSCNMMTRVYADPYKPLPPLLDKDGDGEGIHRSSFPIRLKSPSNFSYANEVYGHQTLTPSRPVFTTILGRLDSRHMLRRRQVNTVVTSGVTPAGGHNGFGQHASWAERQANLAEAEVASASLSTGVKFEDIAIISPLSMMPIRTIVLESAILAINIRSVQHFKDGNHRTALLTFVLNLAQHNVLLTRNFDIYRAYIITSAREHPSNQENSLDANGISETADILSRYARRRVKSGLADWSYIAHWAEIVRRLILRASIVEEVFEGIKALPTTGEQVKAWRTLDRGIKRDLKLAHASYHGPWNGFTPK</sequence>
<keyword evidence="3" id="KW-1185">Reference proteome</keyword>
<accession>A0A1Y2B1S3</accession>
<evidence type="ECO:0000256" key="1">
    <source>
        <dbReference type="SAM" id="MobiDB-lite"/>
    </source>
</evidence>
<gene>
    <name evidence="2" type="ORF">BCR39DRAFT_506023</name>
</gene>
<reference evidence="2 3" key="1">
    <citation type="submission" date="2016-07" db="EMBL/GenBank/DDBJ databases">
        <title>Pervasive Adenine N6-methylation of Active Genes in Fungi.</title>
        <authorList>
            <consortium name="DOE Joint Genome Institute"/>
            <person name="Mondo S.J."/>
            <person name="Dannebaum R.O."/>
            <person name="Kuo R.C."/>
            <person name="Labutti K."/>
            <person name="Haridas S."/>
            <person name="Kuo A."/>
            <person name="Salamov A."/>
            <person name="Ahrendt S.R."/>
            <person name="Lipzen A."/>
            <person name="Sullivan W."/>
            <person name="Andreopoulos W.B."/>
            <person name="Clum A."/>
            <person name="Lindquist E."/>
            <person name="Daum C."/>
            <person name="Ramamoorthy G.K."/>
            <person name="Gryganskyi A."/>
            <person name="Culley D."/>
            <person name="Magnuson J.K."/>
            <person name="James T.Y."/>
            <person name="O'Malley M.A."/>
            <person name="Stajich J.E."/>
            <person name="Spatafora J.W."/>
            <person name="Visel A."/>
            <person name="Grigoriev I.V."/>
        </authorList>
    </citation>
    <scope>NUCLEOTIDE SEQUENCE [LARGE SCALE GENOMIC DNA]</scope>
    <source>
        <strain evidence="2 3">68-887.2</strain>
    </source>
</reference>
<protein>
    <recommendedName>
        <fullName evidence="4">Fido domain-containing protein</fullName>
    </recommendedName>
</protein>
<name>A0A1Y2B1S3_9TREE</name>
<dbReference type="EMBL" id="MCFC01000034">
    <property type="protein sequence ID" value="ORY28025.1"/>
    <property type="molecule type" value="Genomic_DNA"/>
</dbReference>
<dbReference type="InParanoid" id="A0A1Y2B1S3"/>
<evidence type="ECO:0008006" key="4">
    <source>
        <dbReference type="Google" id="ProtNLM"/>
    </source>
</evidence>
<dbReference type="Proteomes" id="UP000193986">
    <property type="component" value="Unassembled WGS sequence"/>
</dbReference>
<dbReference type="OrthoDB" id="3028896at2759"/>
<dbReference type="AlphaFoldDB" id="A0A1Y2B1S3"/>
<evidence type="ECO:0000313" key="3">
    <source>
        <dbReference type="Proteomes" id="UP000193986"/>
    </source>
</evidence>
<proteinExistence type="predicted"/>
<comment type="caution">
    <text evidence="2">The sequence shown here is derived from an EMBL/GenBank/DDBJ whole genome shotgun (WGS) entry which is preliminary data.</text>
</comment>
<evidence type="ECO:0000313" key="2">
    <source>
        <dbReference type="EMBL" id="ORY28025.1"/>
    </source>
</evidence>
<organism evidence="2 3">
    <name type="scientific">Naematelia encephala</name>
    <dbReference type="NCBI Taxonomy" id="71784"/>
    <lineage>
        <taxon>Eukaryota</taxon>
        <taxon>Fungi</taxon>
        <taxon>Dikarya</taxon>
        <taxon>Basidiomycota</taxon>
        <taxon>Agaricomycotina</taxon>
        <taxon>Tremellomycetes</taxon>
        <taxon>Tremellales</taxon>
        <taxon>Naemateliaceae</taxon>
        <taxon>Naematelia</taxon>
    </lineage>
</organism>
<feature type="region of interest" description="Disordered" evidence="1">
    <location>
        <begin position="1"/>
        <end position="38"/>
    </location>
</feature>